<evidence type="ECO:0000313" key="2">
    <source>
        <dbReference type="EMBL" id="RFM31319.1"/>
    </source>
</evidence>
<dbReference type="CDD" id="cd05280">
    <property type="entry name" value="MDR_yhdh_yhfp"/>
    <property type="match status" value="1"/>
</dbReference>
<dbReference type="SUPFAM" id="SSF51735">
    <property type="entry name" value="NAD(P)-binding Rossmann-fold domains"/>
    <property type="match status" value="1"/>
</dbReference>
<dbReference type="InterPro" id="IPR020843">
    <property type="entry name" value="ER"/>
</dbReference>
<dbReference type="PANTHER" id="PTHR43677">
    <property type="entry name" value="SHORT-CHAIN DEHYDROGENASE/REDUCTASE"/>
    <property type="match status" value="1"/>
</dbReference>
<protein>
    <submittedName>
        <fullName evidence="2">Oxidoreductase</fullName>
    </submittedName>
</protein>
<proteinExistence type="predicted"/>
<dbReference type="InterPro" id="IPR014188">
    <property type="entry name" value="Acrylyl-CoA_reductase_AcuI"/>
</dbReference>
<feature type="domain" description="Enoyl reductase (ER)" evidence="1">
    <location>
        <begin position="15"/>
        <end position="325"/>
    </location>
</feature>
<dbReference type="SUPFAM" id="SSF50129">
    <property type="entry name" value="GroES-like"/>
    <property type="match status" value="1"/>
</dbReference>
<dbReference type="PANTHER" id="PTHR43677:SF1">
    <property type="entry name" value="ACRYLYL-COA REDUCTASE ACUI-RELATED"/>
    <property type="match status" value="1"/>
</dbReference>
<organism evidence="2 3">
    <name type="scientific">Chitinophaga silvisoli</name>
    <dbReference type="NCBI Taxonomy" id="2291814"/>
    <lineage>
        <taxon>Bacteria</taxon>
        <taxon>Pseudomonadati</taxon>
        <taxon>Bacteroidota</taxon>
        <taxon>Chitinophagia</taxon>
        <taxon>Chitinophagales</taxon>
        <taxon>Chitinophagaceae</taxon>
        <taxon>Chitinophaga</taxon>
    </lineage>
</organism>
<evidence type="ECO:0000259" key="1">
    <source>
        <dbReference type="SMART" id="SM00829"/>
    </source>
</evidence>
<accession>A0A3E1NTP5</accession>
<keyword evidence="3" id="KW-1185">Reference proteome</keyword>
<dbReference type="SMART" id="SM00829">
    <property type="entry name" value="PKS_ER"/>
    <property type="match status" value="1"/>
</dbReference>
<dbReference type="InterPro" id="IPR036291">
    <property type="entry name" value="NAD(P)-bd_dom_sf"/>
</dbReference>
<dbReference type="Pfam" id="PF08240">
    <property type="entry name" value="ADH_N"/>
    <property type="match status" value="1"/>
</dbReference>
<dbReference type="AlphaFoldDB" id="A0A3E1NTP5"/>
<dbReference type="NCBIfam" id="TIGR02823">
    <property type="entry name" value="oxido_YhdH"/>
    <property type="match status" value="1"/>
</dbReference>
<dbReference type="InterPro" id="IPR011032">
    <property type="entry name" value="GroES-like_sf"/>
</dbReference>
<dbReference type="GO" id="GO:0043957">
    <property type="term" value="F:acryloyl-CoA reductase (NADPH) activity"/>
    <property type="evidence" value="ECO:0007669"/>
    <property type="project" value="TreeGrafter"/>
</dbReference>
<reference evidence="2 3" key="1">
    <citation type="submission" date="2018-08" db="EMBL/GenBank/DDBJ databases">
        <title>Chitinophaga sp. K20C18050901, a novel bacterium isolated from forest soil.</title>
        <authorList>
            <person name="Wang C."/>
        </authorList>
    </citation>
    <scope>NUCLEOTIDE SEQUENCE [LARGE SCALE GENOMIC DNA]</scope>
    <source>
        <strain evidence="2 3">K20C18050901</strain>
    </source>
</reference>
<dbReference type="Proteomes" id="UP000261174">
    <property type="component" value="Unassembled WGS sequence"/>
</dbReference>
<gene>
    <name evidence="2" type="ORF">DXN04_29795</name>
</gene>
<dbReference type="RefSeq" id="WP_116857066.1">
    <property type="nucleotide sequence ID" value="NZ_QTJV01000015.1"/>
</dbReference>
<dbReference type="EMBL" id="QTJV01000015">
    <property type="protein sequence ID" value="RFM31319.1"/>
    <property type="molecule type" value="Genomic_DNA"/>
</dbReference>
<sequence>MTEPFKALQVIEADGKFVISVVDKLIDNLPPGDVTIKVHYSSLNYKDALSATGNKGVTRQYPHTPGIDAAGEVISSTDENWKPGDQVIVTGFDLGMNTSGGFQEYIRVPAKWIVRLPQGLSLLESMIYGTAGFTAALSVQALLKTGVQPADGKIVVTGASGGVGSIAVAILSKLGYKVTAVSNKQAEFLQSLGAVEVLPRAQMDDASGKVLLKPEFAGGIDTVGGNVLATVVKSLQYGAAVTACGMVNGGPLPLTVFPFILKGVQLLGIDSVAYPISKRKAVWEAMATTWKPAQLTQLANEIPLEKLEESIHQILAGKVQGRTVVRLA</sequence>
<comment type="caution">
    <text evidence="2">The sequence shown here is derived from an EMBL/GenBank/DDBJ whole genome shotgun (WGS) entry which is preliminary data.</text>
</comment>
<dbReference type="InterPro" id="IPR013149">
    <property type="entry name" value="ADH-like_C"/>
</dbReference>
<dbReference type="Gene3D" id="3.90.180.10">
    <property type="entry name" value="Medium-chain alcohol dehydrogenases, catalytic domain"/>
    <property type="match status" value="1"/>
</dbReference>
<dbReference type="InterPro" id="IPR013154">
    <property type="entry name" value="ADH-like_N"/>
</dbReference>
<dbReference type="OrthoDB" id="9805663at2"/>
<dbReference type="InterPro" id="IPR051397">
    <property type="entry name" value="Zn-ADH-like_protein"/>
</dbReference>
<dbReference type="Gene3D" id="3.40.50.720">
    <property type="entry name" value="NAD(P)-binding Rossmann-like Domain"/>
    <property type="match status" value="1"/>
</dbReference>
<dbReference type="Pfam" id="PF00107">
    <property type="entry name" value="ADH_zinc_N"/>
    <property type="match status" value="1"/>
</dbReference>
<name>A0A3E1NTP5_9BACT</name>
<evidence type="ECO:0000313" key="3">
    <source>
        <dbReference type="Proteomes" id="UP000261174"/>
    </source>
</evidence>